<accession>W1P104</accession>
<dbReference type="AlphaFoldDB" id="W1P104"/>
<proteinExistence type="predicted"/>
<organism evidence="1 2">
    <name type="scientific">Amborella trichopoda</name>
    <dbReference type="NCBI Taxonomy" id="13333"/>
    <lineage>
        <taxon>Eukaryota</taxon>
        <taxon>Viridiplantae</taxon>
        <taxon>Streptophyta</taxon>
        <taxon>Embryophyta</taxon>
        <taxon>Tracheophyta</taxon>
        <taxon>Spermatophyta</taxon>
        <taxon>Magnoliopsida</taxon>
        <taxon>Amborellales</taxon>
        <taxon>Amborellaceae</taxon>
        <taxon>Amborella</taxon>
    </lineage>
</organism>
<dbReference type="Proteomes" id="UP000017836">
    <property type="component" value="Unassembled WGS sequence"/>
</dbReference>
<gene>
    <name evidence="1" type="ORF">AMTR_s00091p00167460</name>
</gene>
<protein>
    <submittedName>
        <fullName evidence="1">Uncharacterized protein</fullName>
    </submittedName>
</protein>
<keyword evidence="2" id="KW-1185">Reference proteome</keyword>
<sequence>MIEFKGTEGILMIRTTFRYEKQAVKLYTHGVFRKFVEEIQKIPPMVAESIEVEGPNTTYRVYKYDVNRPQYKESQTARYDDLSRVTFKVVSNGSDSERLLEFTKNILMECNDKVERKRLEYEEEATCSNQGSNIKNVMPSHSYTPWTNTNIFILESQCTRTKGRPDTIRKKAPWEEKTSTRKYSIC</sequence>
<evidence type="ECO:0000313" key="1">
    <source>
        <dbReference type="EMBL" id="ERN00635.1"/>
    </source>
</evidence>
<dbReference type="EMBL" id="KI394855">
    <property type="protein sequence ID" value="ERN00635.1"/>
    <property type="molecule type" value="Genomic_DNA"/>
</dbReference>
<dbReference type="HOGENOM" id="CLU_1456351_0_0_1"/>
<evidence type="ECO:0000313" key="2">
    <source>
        <dbReference type="Proteomes" id="UP000017836"/>
    </source>
</evidence>
<name>W1P104_AMBTC</name>
<dbReference type="Gramene" id="ERN00635">
    <property type="protein sequence ID" value="ERN00635"/>
    <property type="gene ID" value="AMTR_s00091p00167460"/>
</dbReference>
<reference evidence="2" key="1">
    <citation type="journal article" date="2013" name="Science">
        <title>The Amborella genome and the evolution of flowering plants.</title>
        <authorList>
            <consortium name="Amborella Genome Project"/>
        </authorList>
    </citation>
    <scope>NUCLEOTIDE SEQUENCE [LARGE SCALE GENOMIC DNA]</scope>
</reference>